<feature type="domain" description="N-acetyltransferase" evidence="3">
    <location>
        <begin position="1"/>
        <end position="156"/>
    </location>
</feature>
<evidence type="ECO:0000256" key="2">
    <source>
        <dbReference type="ARBA" id="ARBA00023315"/>
    </source>
</evidence>
<keyword evidence="5" id="KW-1185">Reference proteome</keyword>
<organism evidence="4 5">
    <name type="scientific">Collinsella aerofaciens</name>
    <dbReference type="NCBI Taxonomy" id="74426"/>
    <lineage>
        <taxon>Bacteria</taxon>
        <taxon>Bacillati</taxon>
        <taxon>Actinomycetota</taxon>
        <taxon>Coriobacteriia</taxon>
        <taxon>Coriobacteriales</taxon>
        <taxon>Coriobacteriaceae</taxon>
        <taxon>Collinsella</taxon>
    </lineage>
</organism>
<dbReference type="InterPro" id="IPR050832">
    <property type="entry name" value="Bact_Acetyltransf"/>
</dbReference>
<dbReference type="Proteomes" id="UP000361836">
    <property type="component" value="Unassembled WGS sequence"/>
</dbReference>
<protein>
    <submittedName>
        <fullName evidence="4">Acetyltransferase (GNAT) family protein</fullName>
    </submittedName>
</protein>
<dbReference type="RefSeq" id="WP_222837922.1">
    <property type="nucleotide sequence ID" value="NZ_CAAKNU010000015.1"/>
</dbReference>
<name>A0A5K1IVP5_9ACTN</name>
<evidence type="ECO:0000256" key="1">
    <source>
        <dbReference type="ARBA" id="ARBA00022679"/>
    </source>
</evidence>
<dbReference type="Pfam" id="PF00583">
    <property type="entry name" value="Acetyltransf_1"/>
    <property type="match status" value="1"/>
</dbReference>
<keyword evidence="2" id="KW-0012">Acyltransferase</keyword>
<evidence type="ECO:0000259" key="3">
    <source>
        <dbReference type="PROSITE" id="PS51186"/>
    </source>
</evidence>
<dbReference type="CDD" id="cd04301">
    <property type="entry name" value="NAT_SF"/>
    <property type="match status" value="1"/>
</dbReference>
<reference evidence="4 5" key="1">
    <citation type="submission" date="2019-10" db="EMBL/GenBank/DDBJ databases">
        <authorList>
            <person name="Wolf R A."/>
        </authorList>
    </citation>
    <scope>NUCLEOTIDE SEQUENCE [LARGE SCALE GENOMIC DNA]</scope>
    <source>
        <strain evidence="4">Collinsella_aerofaciens_MC2</strain>
    </source>
</reference>
<evidence type="ECO:0000313" key="5">
    <source>
        <dbReference type="Proteomes" id="UP000361836"/>
    </source>
</evidence>
<dbReference type="Gene3D" id="3.40.630.30">
    <property type="match status" value="1"/>
</dbReference>
<keyword evidence="1 4" id="KW-0808">Transferase</keyword>
<dbReference type="InterPro" id="IPR000182">
    <property type="entry name" value="GNAT_dom"/>
</dbReference>
<dbReference type="GO" id="GO:0016747">
    <property type="term" value="F:acyltransferase activity, transferring groups other than amino-acyl groups"/>
    <property type="evidence" value="ECO:0007669"/>
    <property type="project" value="InterPro"/>
</dbReference>
<dbReference type="EMBL" id="CABWIE010000013">
    <property type="protein sequence ID" value="VWL93081.1"/>
    <property type="molecule type" value="Genomic_DNA"/>
</dbReference>
<sequence>MRPITAADDERMGTIARENLRAFGLDIPGTAYFDSEIMFLSSYNALAPERRAYFVVEDAEGRVLGGGGLAEFEPLEDTAELQKLYLADAAKDHGLGACFVRLIENRACDLGYKHLYRETHSNLKAAIHLYEKLGYKRIEPVSLSHATMDHFYLKDL</sequence>
<accession>A0A5K1IVP5</accession>
<dbReference type="PANTHER" id="PTHR43877">
    <property type="entry name" value="AMINOALKYLPHOSPHONATE N-ACETYLTRANSFERASE-RELATED-RELATED"/>
    <property type="match status" value="1"/>
</dbReference>
<dbReference type="PROSITE" id="PS51186">
    <property type="entry name" value="GNAT"/>
    <property type="match status" value="1"/>
</dbReference>
<proteinExistence type="predicted"/>
<dbReference type="InterPro" id="IPR016181">
    <property type="entry name" value="Acyl_CoA_acyltransferase"/>
</dbReference>
<dbReference type="SUPFAM" id="SSF55729">
    <property type="entry name" value="Acyl-CoA N-acyltransferases (Nat)"/>
    <property type="match status" value="1"/>
</dbReference>
<dbReference type="AlphaFoldDB" id="A0A5K1IVP5"/>
<evidence type="ECO:0000313" key="4">
    <source>
        <dbReference type="EMBL" id="VWL93081.1"/>
    </source>
</evidence>
<gene>
    <name evidence="4" type="ORF">KCJAJFAP_02133</name>
</gene>